<keyword evidence="7" id="KW-0407">Ion channel</keyword>
<organism evidence="10 11">
    <name type="scientific">Sinanodonta woodiana</name>
    <name type="common">Chinese pond mussel</name>
    <name type="synonym">Anodonta woodiana</name>
    <dbReference type="NCBI Taxonomy" id="1069815"/>
    <lineage>
        <taxon>Eukaryota</taxon>
        <taxon>Metazoa</taxon>
        <taxon>Spiralia</taxon>
        <taxon>Lophotrochozoa</taxon>
        <taxon>Mollusca</taxon>
        <taxon>Bivalvia</taxon>
        <taxon>Autobranchia</taxon>
        <taxon>Heteroconchia</taxon>
        <taxon>Palaeoheterodonta</taxon>
        <taxon>Unionida</taxon>
        <taxon>Unionoidea</taxon>
        <taxon>Unionidae</taxon>
        <taxon>Unioninae</taxon>
        <taxon>Sinanodonta</taxon>
    </lineage>
</organism>
<name>A0ABD3TK43_SINWO</name>
<evidence type="ECO:0000256" key="6">
    <source>
        <dbReference type="ARBA" id="ARBA00023136"/>
    </source>
</evidence>
<dbReference type="InterPro" id="IPR050927">
    <property type="entry name" value="TRPM"/>
</dbReference>
<sequence>RETTKWIIRDITVKASLCNTKSEEKHICNYGKNQEKHASNLATQHKLNDTEPSNYFGEIKFDINHTAKYIQVHSNTTTPKNVLKLMKEKWMLDKPNLLISVFGSMTSFNNTILAKTCQTSLTKAVQGTGTWILTDGKHTYVNTHETTDEQPIIIGISQWKDIPNIHQMDTQPGTSSAEYYPGNNLLDPHHTHFILIDDGSRDTSYTTSKFWEELQSEITKLERDNDVPCVLLVFQSDDNIKKTAENNLKRKLPVLIVKESDTNASSKGGKVEIPKDDPDFKLTHTCEWNVDSCESDLGLAIVKALSKAPTKDGFDKMENMTDQMYLLKLAEAWNMFGIAKNVSIDTKKQTEILQSCMMAAILLDEVEYVRKILDNDFNLNTFLTPERLTNLYEAVSVLYCQCND</sequence>
<evidence type="ECO:0000256" key="5">
    <source>
        <dbReference type="ARBA" id="ARBA00023065"/>
    </source>
</evidence>
<evidence type="ECO:0000256" key="4">
    <source>
        <dbReference type="ARBA" id="ARBA00022989"/>
    </source>
</evidence>
<dbReference type="Pfam" id="PF25508">
    <property type="entry name" value="TRPM2"/>
    <property type="match status" value="1"/>
</dbReference>
<comment type="subcellular location">
    <subcellularLocation>
        <location evidence="1">Membrane</location>
        <topology evidence="1">Multi-pass membrane protein</topology>
    </subcellularLocation>
</comment>
<evidence type="ECO:0000313" key="10">
    <source>
        <dbReference type="EMBL" id="KAL3836755.1"/>
    </source>
</evidence>
<keyword evidence="4" id="KW-1133">Transmembrane helix</keyword>
<dbReference type="PANTHER" id="PTHR13800">
    <property type="entry name" value="TRANSIENT RECEPTOR POTENTIAL CATION CHANNEL, SUBFAMILY M, MEMBER 6"/>
    <property type="match status" value="1"/>
</dbReference>
<evidence type="ECO:0000256" key="7">
    <source>
        <dbReference type="ARBA" id="ARBA00023303"/>
    </source>
</evidence>
<feature type="domain" description="TRPM SLOG" evidence="8">
    <location>
        <begin position="67"/>
        <end position="261"/>
    </location>
</feature>
<feature type="domain" description="TRPM-like" evidence="9">
    <location>
        <begin position="346"/>
        <end position="396"/>
    </location>
</feature>
<keyword evidence="3" id="KW-0812">Transmembrane</keyword>
<accession>A0ABD3TK43</accession>
<dbReference type="EMBL" id="JBJQND010000018">
    <property type="protein sequence ID" value="KAL3836755.1"/>
    <property type="molecule type" value="Genomic_DNA"/>
</dbReference>
<dbReference type="Proteomes" id="UP001634394">
    <property type="component" value="Unassembled WGS sequence"/>
</dbReference>
<evidence type="ECO:0000256" key="2">
    <source>
        <dbReference type="ARBA" id="ARBA00022448"/>
    </source>
</evidence>
<reference evidence="10 11" key="1">
    <citation type="submission" date="2024-11" db="EMBL/GenBank/DDBJ databases">
        <title>Chromosome-level genome assembly of the freshwater bivalve Anodonta woodiana.</title>
        <authorList>
            <person name="Chen X."/>
        </authorList>
    </citation>
    <scope>NUCLEOTIDE SEQUENCE [LARGE SCALE GENOMIC DNA]</scope>
    <source>
        <strain evidence="10">MN2024</strain>
        <tissue evidence="10">Gills</tissue>
    </source>
</reference>
<keyword evidence="5" id="KW-0406">Ion transport</keyword>
<dbReference type="InterPro" id="IPR041491">
    <property type="entry name" value="TRPM_SLOG"/>
</dbReference>
<dbReference type="GO" id="GO:0034220">
    <property type="term" value="P:monoatomic ion transmembrane transport"/>
    <property type="evidence" value="ECO:0007669"/>
    <property type="project" value="UniProtKB-KW"/>
</dbReference>
<gene>
    <name evidence="10" type="ORF">ACJMK2_022172</name>
</gene>
<proteinExistence type="predicted"/>
<dbReference type="PANTHER" id="PTHR13800:SF12">
    <property type="entry name" value="TRANSIENT RECEPTOR POTENTIAL CATION CHANNEL SUBFAMILY M MEMBER-LIKE 2"/>
    <property type="match status" value="1"/>
</dbReference>
<dbReference type="InterPro" id="IPR057366">
    <property type="entry name" value="TRPM-like"/>
</dbReference>
<keyword evidence="6" id="KW-0472">Membrane</keyword>
<evidence type="ECO:0000256" key="3">
    <source>
        <dbReference type="ARBA" id="ARBA00022692"/>
    </source>
</evidence>
<keyword evidence="11" id="KW-1185">Reference proteome</keyword>
<evidence type="ECO:0000313" key="11">
    <source>
        <dbReference type="Proteomes" id="UP001634394"/>
    </source>
</evidence>
<evidence type="ECO:0008006" key="12">
    <source>
        <dbReference type="Google" id="ProtNLM"/>
    </source>
</evidence>
<dbReference type="AlphaFoldDB" id="A0ABD3TK43"/>
<evidence type="ECO:0000259" key="8">
    <source>
        <dbReference type="Pfam" id="PF18139"/>
    </source>
</evidence>
<comment type="caution">
    <text evidence="10">The sequence shown here is derived from an EMBL/GenBank/DDBJ whole genome shotgun (WGS) entry which is preliminary data.</text>
</comment>
<dbReference type="GO" id="GO:0016020">
    <property type="term" value="C:membrane"/>
    <property type="evidence" value="ECO:0007669"/>
    <property type="project" value="UniProtKB-SubCell"/>
</dbReference>
<evidence type="ECO:0000256" key="1">
    <source>
        <dbReference type="ARBA" id="ARBA00004141"/>
    </source>
</evidence>
<dbReference type="Pfam" id="PF18139">
    <property type="entry name" value="LSDAT_euk"/>
    <property type="match status" value="1"/>
</dbReference>
<evidence type="ECO:0000259" key="9">
    <source>
        <dbReference type="Pfam" id="PF25508"/>
    </source>
</evidence>
<protein>
    <recommendedName>
        <fullName evidence="12">Vitellogenin</fullName>
    </recommendedName>
</protein>
<feature type="non-terminal residue" evidence="10">
    <location>
        <position position="1"/>
    </location>
</feature>
<keyword evidence="2" id="KW-0813">Transport</keyword>